<name>A0ABS6RV46_9BACT</name>
<dbReference type="RefSeq" id="WP_218251126.1">
    <property type="nucleotide sequence ID" value="NZ_JABXWD010000028.1"/>
</dbReference>
<proteinExistence type="predicted"/>
<reference evidence="2 3" key="1">
    <citation type="journal article" date="2020" name="J Geophys Res Biogeosci">
        <title>Magnetotaxis as an Adaptation to Enable Bacterial Shuttling of Microbial Sulfur and Sulfur Cycling Across Aquatic Oxic#Anoxic Interfaces.</title>
        <authorList>
            <person name="Li J."/>
            <person name="Liu P."/>
            <person name="Wang J."/>
            <person name="Roberts A.P."/>
            <person name="Pan Y."/>
        </authorList>
    </citation>
    <scope>NUCLEOTIDE SEQUENCE [LARGE SCALE GENOMIC DNA]</scope>
    <source>
        <strain evidence="2 3">MYR-1_YQ</strain>
    </source>
</reference>
<keyword evidence="3" id="KW-1185">Reference proteome</keyword>
<dbReference type="EMBL" id="JABXWD010000028">
    <property type="protein sequence ID" value="MBV6340505.1"/>
    <property type="molecule type" value="Genomic_DNA"/>
</dbReference>
<keyword evidence="1" id="KW-0732">Signal</keyword>
<evidence type="ECO:0000256" key="1">
    <source>
        <dbReference type="SAM" id="SignalP"/>
    </source>
</evidence>
<evidence type="ECO:0000313" key="2">
    <source>
        <dbReference type="EMBL" id="MBV6340505.1"/>
    </source>
</evidence>
<evidence type="ECO:0008006" key="4">
    <source>
        <dbReference type="Google" id="ProtNLM"/>
    </source>
</evidence>
<organism evidence="2 3">
    <name type="scientific">Candidatus Magnetobacterium casense</name>
    <dbReference type="NCBI Taxonomy" id="1455061"/>
    <lineage>
        <taxon>Bacteria</taxon>
        <taxon>Pseudomonadati</taxon>
        <taxon>Nitrospirota</taxon>
        <taxon>Thermodesulfovibrionia</taxon>
        <taxon>Thermodesulfovibrionales</taxon>
        <taxon>Candidatus Magnetobacteriaceae</taxon>
        <taxon>Candidatus Magnetobacterium</taxon>
    </lineage>
</organism>
<comment type="caution">
    <text evidence="2">The sequence shown here is derived from an EMBL/GenBank/DDBJ whole genome shotgun (WGS) entry which is preliminary data.</text>
</comment>
<evidence type="ECO:0000313" key="3">
    <source>
        <dbReference type="Proteomes" id="UP001196980"/>
    </source>
</evidence>
<dbReference type="Proteomes" id="UP001196980">
    <property type="component" value="Unassembled WGS sequence"/>
</dbReference>
<gene>
    <name evidence="2" type="ORF">HWQ67_02790</name>
</gene>
<accession>A0ABS6RV46</accession>
<protein>
    <recommendedName>
        <fullName evidence="4">Secreted protein</fullName>
    </recommendedName>
</protein>
<feature type="signal peptide" evidence="1">
    <location>
        <begin position="1"/>
        <end position="23"/>
    </location>
</feature>
<sequence>MRKVFFTSLLILIVAWGADYALAGDKTHIHSSGHTGTEQKDGDGSMFKMTHSHEDMPGMMYKMGEVMERMQEVMQRELPKHQHKSDTLREITESLSEMAACMKDMSQLMKKTDVSKQEIEKIEYRIIKINDKLTIRLPIRK</sequence>
<feature type="chain" id="PRO_5046229533" description="Secreted protein" evidence="1">
    <location>
        <begin position="24"/>
        <end position="141"/>
    </location>
</feature>